<feature type="transmembrane region" description="Helical" evidence="1">
    <location>
        <begin position="106"/>
        <end position="132"/>
    </location>
</feature>
<dbReference type="InterPro" id="IPR002823">
    <property type="entry name" value="DUF112_TM"/>
</dbReference>
<evidence type="ECO:0000259" key="2">
    <source>
        <dbReference type="Pfam" id="PF01970"/>
    </source>
</evidence>
<dbReference type="PANTHER" id="PTHR35342:SF5">
    <property type="entry name" value="TRICARBOXYLIC TRANSPORT PROTEIN"/>
    <property type="match status" value="1"/>
</dbReference>
<feature type="transmembrane region" description="Helical" evidence="1">
    <location>
        <begin position="391"/>
        <end position="424"/>
    </location>
</feature>
<dbReference type="RefSeq" id="WP_093794192.1">
    <property type="nucleotide sequence ID" value="NZ_CP155571.1"/>
</dbReference>
<keyword evidence="1" id="KW-0472">Membrane</keyword>
<gene>
    <name evidence="3" type="ORF">SPACI_006240</name>
</gene>
<feature type="transmembrane region" description="Helical" evidence="1">
    <location>
        <begin position="352"/>
        <end position="379"/>
    </location>
</feature>
<keyword evidence="1" id="KW-1133">Transmembrane helix</keyword>
<sequence length="499" mass="52912">MEDLMQGLVTVLAGPNLLWCFVGVVMGTLVGVLPGLGPVGAMSLLLPVTFNMDTTSALILLAGIYYGSMYGGSTTSILVNVPGEAASVITCLDGNQMAKKGKAGPALSIAAIGSFVAGTVGVVLIMLMAPALARAALKFGPPEYFGIALLGLLLLTRLTGKQVIKSYIMMFFGIALATVGMDPIGGMERFTFGSQTLVQGLDFIPVIMGLYGIAEVLSSTEDIFKPLEVLKVKFRELLPSKQDFKDSAGPIVRGTISGFLIGLIPGPANIISTFISYGMEKKLSKHPEKFGTGAIEGVAGPETANNAASCGALVPLLSLGVPFSPLPAVLLGAFMLHNVIPGPTLIQDHPELFWGLIASMYIGNVMLLVLNLPLVGLFARVASIPGKYLMPLVIVFCFIGAFSVRNSIFDLGVLVLFGFLGYFFRKYGYDPTPLALGMVLGPMLEDSFRQSAVLFRGDLTGFFSRPLSGVMMGIAFLLILWPLGKLLINYFRNNNEVAS</sequence>
<accession>A0ABZ3IX84</accession>
<dbReference type="PANTHER" id="PTHR35342">
    <property type="entry name" value="TRICARBOXYLIC TRANSPORT PROTEIN"/>
    <property type="match status" value="1"/>
</dbReference>
<keyword evidence="4" id="KW-1185">Reference proteome</keyword>
<protein>
    <recommendedName>
        <fullName evidence="2">DUF112 domain-containing protein</fullName>
    </recommendedName>
</protein>
<evidence type="ECO:0000256" key="1">
    <source>
        <dbReference type="SAM" id="Phobius"/>
    </source>
</evidence>
<keyword evidence="1" id="KW-0812">Transmembrane</keyword>
<feature type="transmembrane region" description="Helical" evidence="1">
    <location>
        <begin position="144"/>
        <end position="160"/>
    </location>
</feature>
<feature type="transmembrane region" description="Helical" evidence="1">
    <location>
        <begin position="167"/>
        <end position="185"/>
    </location>
</feature>
<organism evidence="3 4">
    <name type="scientific">Sporomusa acidovorans (strain ATCC 49682 / DSM 3132 / Mol)</name>
    <dbReference type="NCBI Taxonomy" id="1123286"/>
    <lineage>
        <taxon>Bacteria</taxon>
        <taxon>Bacillati</taxon>
        <taxon>Bacillota</taxon>
        <taxon>Negativicutes</taxon>
        <taxon>Selenomonadales</taxon>
        <taxon>Sporomusaceae</taxon>
        <taxon>Sporomusa</taxon>
    </lineage>
</organism>
<feature type="domain" description="DUF112" evidence="2">
    <location>
        <begin position="17"/>
        <end position="434"/>
    </location>
</feature>
<feature type="transmembrane region" description="Helical" evidence="1">
    <location>
        <begin position="462"/>
        <end position="483"/>
    </location>
</feature>
<feature type="transmembrane region" description="Helical" evidence="1">
    <location>
        <begin position="316"/>
        <end position="340"/>
    </location>
</feature>
<reference evidence="3" key="1">
    <citation type="submission" date="2024-05" db="EMBL/GenBank/DDBJ databases">
        <title>Isolation and characterization of Sporomusa carbonis sp. nov., a carboxydotrophic hydrogenogen in the genus of Sporomusa isolated from a charcoal burning pile.</title>
        <authorList>
            <person name="Boeer T."/>
            <person name="Rosenbaum F."/>
            <person name="Eysell L."/>
            <person name="Mueller V."/>
            <person name="Daniel R."/>
            <person name="Poehlein A."/>
        </authorList>
    </citation>
    <scope>NUCLEOTIDE SEQUENCE [LARGE SCALE GENOMIC DNA]</scope>
    <source>
        <strain evidence="3">DSM 3132</strain>
    </source>
</reference>
<evidence type="ECO:0000313" key="4">
    <source>
        <dbReference type="Proteomes" id="UP000216052"/>
    </source>
</evidence>
<dbReference type="EMBL" id="CP155571">
    <property type="protein sequence ID" value="XFO70625.1"/>
    <property type="molecule type" value="Genomic_DNA"/>
</dbReference>
<feature type="transmembrane region" description="Helical" evidence="1">
    <location>
        <begin position="7"/>
        <end position="32"/>
    </location>
</feature>
<dbReference type="Pfam" id="PF01970">
    <property type="entry name" value="TctA"/>
    <property type="match status" value="1"/>
</dbReference>
<proteinExistence type="predicted"/>
<dbReference type="Proteomes" id="UP000216052">
    <property type="component" value="Chromosome"/>
</dbReference>
<name>A0ABZ3IX84_SPOA4</name>
<evidence type="ECO:0000313" key="3">
    <source>
        <dbReference type="EMBL" id="XFO70625.1"/>
    </source>
</evidence>
<feature type="transmembrane region" description="Helical" evidence="1">
    <location>
        <begin position="44"/>
        <end position="66"/>
    </location>
</feature>